<sequence length="334" mass="36505">FGVGCGGVGGSQAWDHMGSSPKWNLGHVGMGCSNWNRGGETNRELMTRSSGGGGGGCRLNHDTSYFQHSCSRSSNCTRRDFSTAAGKLTTMQQKENEKPSCILMQTSEPPCTTSSAAAAASNKKVDYVHVRARRGQATDSHSLAERVRREKISERMKYLQELVPGCSKVTGKALMLDEIINYVQSLRRQVEFLSMKLASVNSQLDFNLDSILNKEMLWSQDSAVLLPEPSLSYGLYLPPLIQQHLATDGPDFQSLATIDTLLCRRTMSAPISVPCAPNADAFGDDPSTRMSTEWDGELQTMFQMGFGQVSQATPLMEGSFNTCQLPASHMKVEL</sequence>
<evidence type="ECO:0000313" key="6">
    <source>
        <dbReference type="EMBL" id="CAK9876002.1"/>
    </source>
</evidence>
<dbReference type="Gene3D" id="4.10.280.10">
    <property type="entry name" value="Helix-loop-helix DNA-binding domain"/>
    <property type="match status" value="1"/>
</dbReference>
<evidence type="ECO:0000313" key="7">
    <source>
        <dbReference type="Proteomes" id="UP001497522"/>
    </source>
</evidence>
<dbReference type="PANTHER" id="PTHR12565:SF184">
    <property type="entry name" value="BHLH TRANSCRIPTION FACTOR"/>
    <property type="match status" value="1"/>
</dbReference>
<evidence type="ECO:0000259" key="5">
    <source>
        <dbReference type="PROSITE" id="PS50888"/>
    </source>
</evidence>
<feature type="domain" description="BHLH" evidence="5">
    <location>
        <begin position="136"/>
        <end position="186"/>
    </location>
</feature>
<dbReference type="InterPro" id="IPR036638">
    <property type="entry name" value="HLH_DNA-bd_sf"/>
</dbReference>
<comment type="subcellular location">
    <subcellularLocation>
        <location evidence="1">Nucleus</location>
    </subcellularLocation>
</comment>
<organism evidence="6 7">
    <name type="scientific">Sphagnum jensenii</name>
    <dbReference type="NCBI Taxonomy" id="128206"/>
    <lineage>
        <taxon>Eukaryota</taxon>
        <taxon>Viridiplantae</taxon>
        <taxon>Streptophyta</taxon>
        <taxon>Embryophyta</taxon>
        <taxon>Bryophyta</taxon>
        <taxon>Sphagnophytina</taxon>
        <taxon>Sphagnopsida</taxon>
        <taxon>Sphagnales</taxon>
        <taxon>Sphagnaceae</taxon>
        <taxon>Sphagnum</taxon>
    </lineage>
</organism>
<dbReference type="PROSITE" id="PS50888">
    <property type="entry name" value="BHLH"/>
    <property type="match status" value="1"/>
</dbReference>
<name>A0ABP1BK59_9BRYO</name>
<keyword evidence="2" id="KW-0805">Transcription regulation</keyword>
<keyword evidence="3" id="KW-0804">Transcription</keyword>
<dbReference type="CDD" id="cd18919">
    <property type="entry name" value="bHLH_AtBPE_like"/>
    <property type="match status" value="1"/>
</dbReference>
<evidence type="ECO:0000256" key="2">
    <source>
        <dbReference type="ARBA" id="ARBA00023015"/>
    </source>
</evidence>
<dbReference type="EMBL" id="OZ023706">
    <property type="protein sequence ID" value="CAK9876002.1"/>
    <property type="molecule type" value="Genomic_DNA"/>
</dbReference>
<protein>
    <recommendedName>
        <fullName evidence="5">BHLH domain-containing protein</fullName>
    </recommendedName>
</protein>
<keyword evidence="4" id="KW-0539">Nucleus</keyword>
<dbReference type="InterPro" id="IPR011598">
    <property type="entry name" value="bHLH_dom"/>
</dbReference>
<dbReference type="InterPro" id="IPR024097">
    <property type="entry name" value="bHLH_ZIP_TF"/>
</dbReference>
<dbReference type="Proteomes" id="UP001497522">
    <property type="component" value="Chromosome 5"/>
</dbReference>
<dbReference type="SMART" id="SM00353">
    <property type="entry name" value="HLH"/>
    <property type="match status" value="1"/>
</dbReference>
<dbReference type="PANTHER" id="PTHR12565">
    <property type="entry name" value="STEROL REGULATORY ELEMENT-BINDING PROTEIN"/>
    <property type="match status" value="1"/>
</dbReference>
<reference evidence="6" key="1">
    <citation type="submission" date="2024-03" db="EMBL/GenBank/DDBJ databases">
        <authorList>
            <consortium name="ELIXIR-Norway"/>
            <consortium name="Elixir Norway"/>
        </authorList>
    </citation>
    <scope>NUCLEOTIDE SEQUENCE</scope>
</reference>
<keyword evidence="7" id="KW-1185">Reference proteome</keyword>
<dbReference type="Pfam" id="PF00010">
    <property type="entry name" value="HLH"/>
    <property type="match status" value="1"/>
</dbReference>
<feature type="non-terminal residue" evidence="6">
    <location>
        <position position="1"/>
    </location>
</feature>
<accession>A0ABP1BK59</accession>
<dbReference type="SUPFAM" id="SSF47459">
    <property type="entry name" value="HLH, helix-loop-helix DNA-binding domain"/>
    <property type="match status" value="1"/>
</dbReference>
<evidence type="ECO:0000256" key="3">
    <source>
        <dbReference type="ARBA" id="ARBA00023163"/>
    </source>
</evidence>
<evidence type="ECO:0000256" key="1">
    <source>
        <dbReference type="ARBA" id="ARBA00004123"/>
    </source>
</evidence>
<proteinExistence type="predicted"/>
<gene>
    <name evidence="6" type="ORF">CSSPJE1EN2_LOCUS18224</name>
</gene>
<evidence type="ECO:0000256" key="4">
    <source>
        <dbReference type="ARBA" id="ARBA00023242"/>
    </source>
</evidence>